<name>A0A161YA37_9GAMM</name>
<dbReference type="EMBL" id="AUXT01000080">
    <property type="protein sequence ID" value="KZN53717.1"/>
    <property type="molecule type" value="Genomic_DNA"/>
</dbReference>
<evidence type="ECO:0000313" key="2">
    <source>
        <dbReference type="Proteomes" id="UP000076587"/>
    </source>
</evidence>
<dbReference type="Proteomes" id="UP000076587">
    <property type="component" value="Unassembled WGS sequence"/>
</dbReference>
<sequence length="71" mass="8412">MMDIMCPLKQCLALNNNVFVSLKHFGEVQQVQIIVFLADQRLNLLLKPIWSFINWLTARIPVNNELYPWLR</sequence>
<reference evidence="1 2" key="1">
    <citation type="submission" date="2013-07" db="EMBL/GenBank/DDBJ databases">
        <title>Comparative Genomic and Metabolomic Analysis of Twelve Strains of Pseudoalteromonas luteoviolacea.</title>
        <authorList>
            <person name="Vynne N.G."/>
            <person name="Mansson M."/>
            <person name="Gram L."/>
        </authorList>
    </citation>
    <scope>NUCLEOTIDE SEQUENCE [LARGE SCALE GENOMIC DNA]</scope>
    <source>
        <strain evidence="1 2">NCIMB 1942</strain>
    </source>
</reference>
<evidence type="ECO:0000313" key="1">
    <source>
        <dbReference type="EMBL" id="KZN53717.1"/>
    </source>
</evidence>
<proteinExistence type="predicted"/>
<accession>A0A161YA37</accession>
<organism evidence="1 2">
    <name type="scientific">Pseudoalteromonas luteoviolacea NCIMB 1942</name>
    <dbReference type="NCBI Taxonomy" id="1365253"/>
    <lineage>
        <taxon>Bacteria</taxon>
        <taxon>Pseudomonadati</taxon>
        <taxon>Pseudomonadota</taxon>
        <taxon>Gammaproteobacteria</taxon>
        <taxon>Alteromonadales</taxon>
        <taxon>Pseudoalteromonadaceae</taxon>
        <taxon>Pseudoalteromonas</taxon>
    </lineage>
</organism>
<protein>
    <submittedName>
        <fullName evidence="1">Uncharacterized protein</fullName>
    </submittedName>
</protein>
<gene>
    <name evidence="1" type="ORF">N482_24800</name>
</gene>
<comment type="caution">
    <text evidence="1">The sequence shown here is derived from an EMBL/GenBank/DDBJ whole genome shotgun (WGS) entry which is preliminary data.</text>
</comment>
<dbReference type="AlphaFoldDB" id="A0A161YA37"/>